<dbReference type="AlphaFoldDB" id="M4VJA1"/>
<gene>
    <name evidence="2" type="ORF">A11S_1309</name>
</gene>
<sequence>MAQRKTTTENQPGKAGLSYRPPVTAQTGAEGAHILQTYISRLYADSESGVAAYEADRLSPYMTALGARLMNDGLVTATEPNPFNAKHGIVAYHRMIADDTSPKTHFAPERLSGLFNKMAADTGNIVLSEVAIVPSDVWEQVTKDKALTSFSRPSDIAGRQYHLGFIQCLRHAEQASIAFPVMVLDKTVMDRIAPYNPSDLLESLAAMATIGNHDVLHGLTSPVLTDEISHAFRKPSYGPALGEFLKSYLSFSMADREGSDAPNSYEGWALASHADTYREMRTNGDDRDLDVQVEKYCDALERIDRALEDDGVSPNVRHHYMDYFGTVALFSLVRVLPVDDPLMGRALTRMETLTRPDGSDLVQYMHDRWRNPKTRYPEQVNLDHLGAMYLEFLERPGFMTDDVLSDLNTALSACLQYECEKPADAQNRVLWGASAIGGLRQFETQPVGIQESIKAYARALAHVRFDEEARLRDPALGQAGEGNDPADRFQQAAAPIWPRPDMPDAMRIGVLNKMKQTRNAVVGAMFRSLQSYLHRHPHAPDFESNIHRLGVIHFDGLRRQVVRGVLDDPAGPTLAYRAVRNYRHAGINILGREGREPSWRQMKIWDVMRTTPVIPYMLSPAVKDEELMRLRRVSKVVDRGVVAILGTGQSSSH</sequence>
<proteinExistence type="predicted"/>
<accession>M4VJA1</accession>
<name>M4VJA1_9BACT</name>
<dbReference type="Proteomes" id="UP000011932">
    <property type="component" value="Chromosome"/>
</dbReference>
<evidence type="ECO:0000313" key="3">
    <source>
        <dbReference type="Proteomes" id="UP000011932"/>
    </source>
</evidence>
<dbReference type="EMBL" id="CP003538">
    <property type="protein sequence ID" value="AGH98121.1"/>
    <property type="molecule type" value="Genomic_DNA"/>
</dbReference>
<organism evidence="2 3">
    <name type="scientific">Micavibrio aeruginosavorus EPB</name>
    <dbReference type="NCBI Taxonomy" id="349215"/>
    <lineage>
        <taxon>Bacteria</taxon>
        <taxon>Pseudomonadati</taxon>
        <taxon>Bdellovibrionota</taxon>
        <taxon>Bdellovibrionia</taxon>
        <taxon>Bdellovibrionales</taxon>
        <taxon>Pseudobdellovibrionaceae</taxon>
        <taxon>Micavibrio</taxon>
    </lineage>
</organism>
<dbReference type="HOGENOM" id="CLU_420233_0_0_5"/>
<protein>
    <submittedName>
        <fullName evidence="2">Uncharacterized protein</fullName>
    </submittedName>
</protein>
<evidence type="ECO:0000313" key="2">
    <source>
        <dbReference type="EMBL" id="AGH98121.1"/>
    </source>
</evidence>
<evidence type="ECO:0000256" key="1">
    <source>
        <dbReference type="SAM" id="MobiDB-lite"/>
    </source>
</evidence>
<feature type="compositionally biased region" description="Polar residues" evidence="1">
    <location>
        <begin position="1"/>
        <end position="11"/>
    </location>
</feature>
<dbReference type="OrthoDB" id="9816682at2"/>
<reference evidence="2 3" key="1">
    <citation type="journal article" date="2013" name="ISME J.">
        <title>By their genes ye shall know them: genomic signatures of predatory bacteria.</title>
        <authorList>
            <person name="Pasternak Z."/>
            <person name="Pietrokovski S."/>
            <person name="Rotem O."/>
            <person name="Gophna U."/>
            <person name="Lurie-Weinberger M.N."/>
            <person name="Jurkevitch E."/>
        </authorList>
    </citation>
    <scope>NUCLEOTIDE SEQUENCE [LARGE SCALE GENOMIC DNA]</scope>
    <source>
        <strain evidence="2">EPB</strain>
    </source>
</reference>
<dbReference type="KEGG" id="man:A11S_1309"/>
<dbReference type="RefSeq" id="WP_015467657.1">
    <property type="nucleotide sequence ID" value="NC_020812.1"/>
</dbReference>
<feature type="region of interest" description="Disordered" evidence="1">
    <location>
        <begin position="1"/>
        <end position="23"/>
    </location>
</feature>